<protein>
    <submittedName>
        <fullName evidence="7">Pathogenicity protein</fullName>
    </submittedName>
</protein>
<dbReference type="InterPro" id="IPR007452">
    <property type="entry name" value="TamB_C"/>
</dbReference>
<evidence type="ECO:0000313" key="7">
    <source>
        <dbReference type="EMBL" id="ATD66344.1"/>
    </source>
</evidence>
<dbReference type="GO" id="GO:0097347">
    <property type="term" value="C:TAM protein secretion complex"/>
    <property type="evidence" value="ECO:0007669"/>
    <property type="project" value="TreeGrafter"/>
</dbReference>
<dbReference type="OrthoDB" id="5555605at2"/>
<dbReference type="RefSeq" id="WP_096296674.1">
    <property type="nucleotide sequence ID" value="NZ_CP023406.1"/>
</dbReference>
<organism evidence="7 8">
    <name type="scientific">Luteimonas chenhongjianii</name>
    <dbReference type="NCBI Taxonomy" id="2006110"/>
    <lineage>
        <taxon>Bacteria</taxon>
        <taxon>Pseudomonadati</taxon>
        <taxon>Pseudomonadota</taxon>
        <taxon>Gammaproteobacteria</taxon>
        <taxon>Lysobacterales</taxon>
        <taxon>Lysobacteraceae</taxon>
        <taxon>Luteimonas</taxon>
    </lineage>
</organism>
<dbReference type="GO" id="GO:0005886">
    <property type="term" value="C:plasma membrane"/>
    <property type="evidence" value="ECO:0007669"/>
    <property type="project" value="InterPro"/>
</dbReference>
<evidence type="ECO:0000256" key="3">
    <source>
        <dbReference type="ARBA" id="ARBA00022989"/>
    </source>
</evidence>
<dbReference type="EMBL" id="CP023406">
    <property type="protein sequence ID" value="ATD66344.1"/>
    <property type="molecule type" value="Genomic_DNA"/>
</dbReference>
<keyword evidence="2 5" id="KW-0812">Transmembrane</keyword>
<accession>A0A290XB06</accession>
<evidence type="ECO:0000259" key="6">
    <source>
        <dbReference type="Pfam" id="PF04357"/>
    </source>
</evidence>
<reference evidence="8" key="1">
    <citation type="submission" date="2017-09" db="EMBL/GenBank/DDBJ databases">
        <title>Luteimonas liuhanmingii sp.nov., isolated from the intestinal contents of Tibetan Plateau Pika in Yushu, Qinghai Province, China.</title>
        <authorList>
            <person name="Gui Z."/>
        </authorList>
    </citation>
    <scope>NUCLEOTIDE SEQUENCE [LARGE SCALE GENOMIC DNA]</scope>
    <source>
        <strain evidence="8">100111</strain>
    </source>
</reference>
<keyword evidence="8" id="KW-1185">Reference proteome</keyword>
<dbReference type="Pfam" id="PF04357">
    <property type="entry name" value="TamB"/>
    <property type="match status" value="1"/>
</dbReference>
<dbReference type="Proteomes" id="UP000218968">
    <property type="component" value="Chromosome"/>
</dbReference>
<dbReference type="PANTHER" id="PTHR36985">
    <property type="entry name" value="TRANSLOCATION AND ASSEMBLY MODULE SUBUNIT TAMB"/>
    <property type="match status" value="1"/>
</dbReference>
<comment type="subcellular location">
    <subcellularLocation>
        <location evidence="1">Membrane</location>
        <topology evidence="1">Single-pass membrane protein</topology>
    </subcellularLocation>
</comment>
<dbReference type="KEGG" id="lum:CNR27_01855"/>
<evidence type="ECO:0000313" key="8">
    <source>
        <dbReference type="Proteomes" id="UP000218968"/>
    </source>
</evidence>
<dbReference type="PANTHER" id="PTHR36985:SF1">
    <property type="entry name" value="TRANSLOCATION AND ASSEMBLY MODULE SUBUNIT TAMB"/>
    <property type="match status" value="1"/>
</dbReference>
<gene>
    <name evidence="7" type="ORF">CNR27_01855</name>
</gene>
<keyword evidence="4 5" id="KW-0472">Membrane</keyword>
<name>A0A290XB06_9GAMM</name>
<evidence type="ECO:0000256" key="5">
    <source>
        <dbReference type="SAM" id="Phobius"/>
    </source>
</evidence>
<dbReference type="GO" id="GO:0009306">
    <property type="term" value="P:protein secretion"/>
    <property type="evidence" value="ECO:0007669"/>
    <property type="project" value="InterPro"/>
</dbReference>
<feature type="transmembrane region" description="Helical" evidence="5">
    <location>
        <begin position="35"/>
        <end position="58"/>
    </location>
</feature>
<evidence type="ECO:0000256" key="2">
    <source>
        <dbReference type="ARBA" id="ARBA00022692"/>
    </source>
</evidence>
<evidence type="ECO:0000256" key="1">
    <source>
        <dbReference type="ARBA" id="ARBA00004167"/>
    </source>
</evidence>
<proteinExistence type="predicted"/>
<sequence length="1315" mass="138893">MAFRRHRLPSDLTPEAREARIAELRARRRARVRKLAIRSAIGIATLVVLLIVAAWWLLTTFGGRDFLLHQIAARLPTGTELTWRAAEGPASGPLTMYDVRFVHRTCPDVEEQPVPYGQCDEPRVLVFEAARVTIDPAVMPLVGRRLRLDVLDIDNAVLSLPASVDTPFELPRWPESLPRIDLPLSLQADAIRIDGFRVERTGEGLIDIRSVRGGVDAQQGELQLVDIVVDSDRGWFTAHGVYAPGDDYRMDLTASALMPAPPARTRPRIGLVARGDLSLLDIAIVGHAPEPLKAVLTLRGREAPGWALRADSTRLDPGLLTGSGQPGTPIAFDLRADGEGGVAELQGEARIGEADADPLRIVLQPSKVRLENQRLELDPVIVDVFDGRLTVRGHADVAEPGDVRFRFAANARGLQFGADPDAAESAPPITADVDLGLAGTTASWAAIGKGTVERDGLAAKVDFDGRGDEKHLRLQTARVTMPTGTLDAAGDIAWAPALQWNLDATLAGFDPGYFARDWKGAIRGSLATTGATRDDGGLEVAVDARDLGGTLRGRRLDGHATFAMHGPATAAGEAGRSDFEGEVALTLGNSRLDATATMTDRLDIDATLAPLQLADLLPDTGGVLRGTVRVTGPRAAPDIAADLTGTALRYGDYAAASARIRGNLPWRGGDGALDVIATGVNAGLALDEVRLSARGAVERLQLDASARGEAGSLQLDASAQRRNGNWQGTLATLQLAPSTGANWALQSPARFQQIGTRYTLSESCFASSGGGSLCASADWPRRGVSVSGTGLPLSLLTPYLPEQDGGRPFVLRGELDLEGSARPVGNGFAGSASVRSASGGVRTSERARNAVLSYEDFVLDAQFDASRLTATLSTVLNGTGRIQAQISNGWDAYSPLSGSLVASIEDLTFVELFSPDIVEPTGRLTADIALGGTRSQPTIGGHARLRDFSTEIPSLAIALEDGNVDLDALPDGTARIDGSVRSGGGTLDIGGGIGWRGDDTPVVLTLRGTDVLVADTSDMHIVASPDITLRYAAGQPLNLSGKVFVDTALLDLEELSEGVSTSSDVVVLDPADPEDVTTASSLELDLVLGVGDNVGLRGFGFDGRMRGELRVRAVPGREITGNGKLEVDGRYRAYGQDLRVTRGNLIFNNSPVSDPLLDVRAERRIEAEDITAGIDVTGRASSPQVRVWTDPSTDDSQALSYLVLGRSAASLTSAEGQQLDAAAAALNAGGDLLASQLGSRLGLDNAGITQSRALGGSVLGFGKQISPRLYVGFGVSLLGTGQVLTLKYLLRAGFDVEIESSTLESRGSVNWRHER</sequence>
<evidence type="ECO:0000256" key="4">
    <source>
        <dbReference type="ARBA" id="ARBA00023136"/>
    </source>
</evidence>
<keyword evidence="3 5" id="KW-1133">Transmembrane helix</keyword>
<feature type="domain" description="Translocation and assembly module TamB C-terminal" evidence="6">
    <location>
        <begin position="982"/>
        <end position="1314"/>
    </location>
</feature>